<dbReference type="AlphaFoldDB" id="A0A0N0CFC7"/>
<dbReference type="RefSeq" id="WP_053973855.1">
    <property type="nucleotide sequence ID" value="NZ_FNUE01000001.1"/>
</dbReference>
<dbReference type="Proteomes" id="UP000183071">
    <property type="component" value="Unassembled WGS sequence"/>
</dbReference>
<evidence type="ECO:0000256" key="1">
    <source>
        <dbReference type="SAM" id="SignalP"/>
    </source>
</evidence>
<gene>
    <name evidence="2" type="ORF">I602_1260</name>
    <name evidence="3" type="ORF">SAMN05444353_0511</name>
</gene>
<protein>
    <submittedName>
        <fullName evidence="2">Uncharacterized protein</fullName>
    </submittedName>
</protein>
<proteinExistence type="predicted"/>
<dbReference type="Proteomes" id="UP000037716">
    <property type="component" value="Unassembled WGS sequence"/>
</dbReference>
<organism evidence="2 4">
    <name type="scientific">Polaribacter dokdonensis DSW-5</name>
    <dbReference type="NCBI Taxonomy" id="1300348"/>
    <lineage>
        <taxon>Bacteria</taxon>
        <taxon>Pseudomonadati</taxon>
        <taxon>Bacteroidota</taxon>
        <taxon>Flavobacteriia</taxon>
        <taxon>Flavobacteriales</taxon>
        <taxon>Flavobacteriaceae</taxon>
    </lineage>
</organism>
<accession>A0A0N0CFC7</accession>
<reference evidence="2 4" key="1">
    <citation type="submission" date="2015-07" db="EMBL/GenBank/DDBJ databases">
        <title>Genome of Polaribacter dokdonenesis DSW-5, isolated from seawater off Dokdo in Korea.</title>
        <authorList>
            <person name="Yoon K."/>
            <person name="Song J.Y."/>
            <person name="Kim J.F."/>
        </authorList>
    </citation>
    <scope>NUCLEOTIDE SEQUENCE [LARGE SCALE GENOMIC DNA]</scope>
    <source>
        <strain evidence="2 4">DSW-5</strain>
    </source>
</reference>
<sequence>MKKCLLLFCVLSSINCFSQFIDGNKDVIFQLDKAESSQLKFNGNELSFEGNYLRLLRFYKVEADTSAVKVDVVGFKIGLTNESKILDVSKISDFGFSAETSYKWTLRDSIYSNRSVFTGRIGVRFQVDKFKLYDPLTSEIGNESPSQFSLVGNLTRYFKNYKFAIAVNGSYNLHSYNKDELLNYKKNSDIIQDNNVTAFKDFDGKYGTIRDDLEGGRLSLSVPIFFSNRILNWSRAPYVILAPYFATRFVNGSNPSQNTGLSMNFLREKAFSDNKYNLPSSLGLGFDWGYKNGSWSSMNLFLSGSITFD</sequence>
<evidence type="ECO:0000313" key="2">
    <source>
        <dbReference type="EMBL" id="KOY51700.1"/>
    </source>
</evidence>
<keyword evidence="1" id="KW-0732">Signal</keyword>
<dbReference type="EMBL" id="FNUE01000001">
    <property type="protein sequence ID" value="SEE05221.1"/>
    <property type="molecule type" value="Genomic_DNA"/>
</dbReference>
<keyword evidence="5" id="KW-1185">Reference proteome</keyword>
<feature type="chain" id="PRO_5005845920" evidence="1">
    <location>
        <begin position="19"/>
        <end position="309"/>
    </location>
</feature>
<dbReference type="EMBL" id="LGBR01000001">
    <property type="protein sequence ID" value="KOY51700.1"/>
    <property type="molecule type" value="Genomic_DNA"/>
</dbReference>
<feature type="signal peptide" evidence="1">
    <location>
        <begin position="1"/>
        <end position="18"/>
    </location>
</feature>
<dbReference type="STRING" id="1300348.I602_1260"/>
<dbReference type="PATRIC" id="fig|1300348.6.peg.1259"/>
<name>A0A0N0CFC7_9FLAO</name>
<evidence type="ECO:0000313" key="4">
    <source>
        <dbReference type="Proteomes" id="UP000037716"/>
    </source>
</evidence>
<evidence type="ECO:0000313" key="5">
    <source>
        <dbReference type="Proteomes" id="UP000183071"/>
    </source>
</evidence>
<dbReference type="OrthoDB" id="10009487at2"/>
<evidence type="ECO:0000313" key="3">
    <source>
        <dbReference type="EMBL" id="SEE05221.1"/>
    </source>
</evidence>
<comment type="caution">
    <text evidence="2">The sequence shown here is derived from an EMBL/GenBank/DDBJ whole genome shotgun (WGS) entry which is preliminary data.</text>
</comment>
<reference evidence="3 5" key="2">
    <citation type="submission" date="2016-10" db="EMBL/GenBank/DDBJ databases">
        <authorList>
            <person name="Varghese N."/>
            <person name="Submissions S."/>
        </authorList>
    </citation>
    <scope>NUCLEOTIDE SEQUENCE [LARGE SCALE GENOMIC DNA]</scope>
    <source>
        <strain evidence="3 5">DSW-5</strain>
    </source>
</reference>